<dbReference type="CDD" id="cd03139">
    <property type="entry name" value="GATase1_PfpI_2"/>
    <property type="match status" value="1"/>
</dbReference>
<organism evidence="2 3">
    <name type="scientific">Symbiopectobacterium purcellii</name>
    <dbReference type="NCBI Taxonomy" id="2871826"/>
    <lineage>
        <taxon>Bacteria</taxon>
        <taxon>Pseudomonadati</taxon>
        <taxon>Pseudomonadota</taxon>
        <taxon>Gammaproteobacteria</taxon>
        <taxon>Enterobacterales</taxon>
        <taxon>Enterobacteriaceae</taxon>
    </lineage>
</organism>
<feature type="domain" description="DJ-1/PfpI" evidence="1">
    <location>
        <begin position="5"/>
        <end position="174"/>
    </location>
</feature>
<gene>
    <name evidence="2" type="ORF">K6K13_06955</name>
</gene>
<dbReference type="InterPro" id="IPR002818">
    <property type="entry name" value="DJ-1/PfpI"/>
</dbReference>
<proteinExistence type="predicted"/>
<name>A0ABX9AQN7_9ENTR</name>
<accession>A0ABX9AQN7</accession>
<dbReference type="InterPro" id="IPR052158">
    <property type="entry name" value="INH-QAR"/>
</dbReference>
<evidence type="ECO:0000313" key="3">
    <source>
        <dbReference type="Proteomes" id="UP000825886"/>
    </source>
</evidence>
<keyword evidence="3" id="KW-1185">Reference proteome</keyword>
<sequence length="198" mass="21706">MTLQIGIYVFDNVEVLDFAGPYEVFTCATRVAGGPEPRFSVFTLGEKRVPVRARAGLKIDPDYALGDHPALDCLIVPGGVVTAEMEKPAVIDWLTHQTPQTTITASVCTGAFLLAKTGLFNHRSVTTHWEDIADLKTMFPTVDVKSDVRWVDQGALVSSAGISAGIDMSLHLVERFAGRELAERTARQLEFDWTENPD</sequence>
<dbReference type="PANTHER" id="PTHR43130:SF14">
    <property type="entry name" value="DJ-1_PFPI DOMAIN-CONTAINING PROTEIN"/>
    <property type="match status" value="1"/>
</dbReference>
<dbReference type="RefSeq" id="WP_222160115.1">
    <property type="nucleotide sequence ID" value="NZ_CP081864.1"/>
</dbReference>
<reference evidence="2 3" key="1">
    <citation type="submission" date="2021-08" db="EMBL/GenBank/DDBJ databases">
        <title>Culture and genomic analysis of Symbiopectobacterium purcellii sp. nov. gen. nov., isolated from the leafhopper Empoasca decipiens.</title>
        <authorList>
            <person name="Nadal-Jimenez P."/>
            <person name="Siozios S."/>
            <person name="Halliday N."/>
            <person name="Camara M."/>
            <person name="Hurst G.D.D."/>
        </authorList>
    </citation>
    <scope>NUCLEOTIDE SEQUENCE [LARGE SCALE GENOMIC DNA]</scope>
    <source>
        <strain evidence="2 3">SyEd1</strain>
    </source>
</reference>
<evidence type="ECO:0000313" key="2">
    <source>
        <dbReference type="EMBL" id="QZN97106.1"/>
    </source>
</evidence>
<evidence type="ECO:0000259" key="1">
    <source>
        <dbReference type="Pfam" id="PF01965"/>
    </source>
</evidence>
<dbReference type="SUPFAM" id="SSF52317">
    <property type="entry name" value="Class I glutamine amidotransferase-like"/>
    <property type="match status" value="1"/>
</dbReference>
<dbReference type="Gene3D" id="3.40.50.880">
    <property type="match status" value="1"/>
</dbReference>
<dbReference type="Pfam" id="PF01965">
    <property type="entry name" value="DJ-1_PfpI"/>
    <property type="match status" value="1"/>
</dbReference>
<dbReference type="Proteomes" id="UP000825886">
    <property type="component" value="Chromosome"/>
</dbReference>
<protein>
    <submittedName>
        <fullName evidence="2">DJ-1/PfpI family protein</fullName>
    </submittedName>
</protein>
<dbReference type="InterPro" id="IPR029062">
    <property type="entry name" value="Class_I_gatase-like"/>
</dbReference>
<dbReference type="PANTHER" id="PTHR43130">
    <property type="entry name" value="ARAC-FAMILY TRANSCRIPTIONAL REGULATOR"/>
    <property type="match status" value="1"/>
</dbReference>
<dbReference type="EMBL" id="CP081864">
    <property type="protein sequence ID" value="QZN97106.1"/>
    <property type="molecule type" value="Genomic_DNA"/>
</dbReference>